<dbReference type="CDD" id="cd04301">
    <property type="entry name" value="NAT_SF"/>
    <property type="match status" value="1"/>
</dbReference>
<dbReference type="PANTHER" id="PTHR43617">
    <property type="entry name" value="L-AMINO ACID N-ACETYLTRANSFERASE"/>
    <property type="match status" value="1"/>
</dbReference>
<dbReference type="InterPro" id="IPR016181">
    <property type="entry name" value="Acyl_CoA_acyltransferase"/>
</dbReference>
<dbReference type="Pfam" id="PF00583">
    <property type="entry name" value="Acetyltransf_1"/>
    <property type="match status" value="1"/>
</dbReference>
<dbReference type="AlphaFoldDB" id="A0A8J6PDQ4"/>
<organism evidence="2 3">
    <name type="scientific">Taishania pollutisoli</name>
    <dbReference type="NCBI Taxonomy" id="2766479"/>
    <lineage>
        <taxon>Bacteria</taxon>
        <taxon>Pseudomonadati</taxon>
        <taxon>Bacteroidota</taxon>
        <taxon>Flavobacteriia</taxon>
        <taxon>Flavobacteriales</taxon>
        <taxon>Crocinitomicaceae</taxon>
        <taxon>Taishania</taxon>
    </lineage>
</organism>
<protein>
    <submittedName>
        <fullName evidence="2">GNAT family N-acetyltransferase</fullName>
    </submittedName>
</protein>
<dbReference type="RefSeq" id="WP_216714552.1">
    <property type="nucleotide sequence ID" value="NZ_JACVEL010000010.1"/>
</dbReference>
<keyword evidence="3" id="KW-1185">Reference proteome</keyword>
<dbReference type="GO" id="GO:0016747">
    <property type="term" value="F:acyltransferase activity, transferring groups other than amino-acyl groups"/>
    <property type="evidence" value="ECO:0007669"/>
    <property type="project" value="InterPro"/>
</dbReference>
<dbReference type="InterPro" id="IPR050276">
    <property type="entry name" value="MshD_Acetyltransferase"/>
</dbReference>
<dbReference type="PROSITE" id="PS51186">
    <property type="entry name" value="GNAT"/>
    <property type="match status" value="1"/>
</dbReference>
<comment type="caution">
    <text evidence="2">The sequence shown here is derived from an EMBL/GenBank/DDBJ whole genome shotgun (WGS) entry which is preliminary data.</text>
</comment>
<name>A0A8J6PDQ4_9FLAO</name>
<reference evidence="2" key="1">
    <citation type="submission" date="2020-09" db="EMBL/GenBank/DDBJ databases">
        <title>Taishania pollutisoli gen. nov., sp. nov., Isolated from Tetrabromobisphenol A-Contaminated Soil.</title>
        <authorList>
            <person name="Chen Q."/>
        </authorList>
    </citation>
    <scope>NUCLEOTIDE SEQUENCE</scope>
    <source>
        <strain evidence="2">CZZ-1</strain>
    </source>
</reference>
<dbReference type="InterPro" id="IPR000182">
    <property type="entry name" value="GNAT_dom"/>
</dbReference>
<evidence type="ECO:0000313" key="2">
    <source>
        <dbReference type="EMBL" id="MBC9813422.1"/>
    </source>
</evidence>
<evidence type="ECO:0000259" key="1">
    <source>
        <dbReference type="PROSITE" id="PS51186"/>
    </source>
</evidence>
<dbReference type="Proteomes" id="UP000652681">
    <property type="component" value="Unassembled WGS sequence"/>
</dbReference>
<sequence length="157" mass="18017">MLSFIPYTSSHFVPLSYRLNEEQSQFTTSIDQCINQRKDLKDPDKLIITILADETPIGFFILDKGADRLELTENPASLLIRSYSINPEYQGKGYGKHVMESVEDYVRKHYDGINELVLSVNIQNEHAYRIYLKAGFEDTGRQITGIRGAQYVLSKHI</sequence>
<dbReference type="PANTHER" id="PTHR43617:SF17">
    <property type="entry name" value="ACETYLTRANSFERASE"/>
    <property type="match status" value="1"/>
</dbReference>
<proteinExistence type="predicted"/>
<evidence type="ECO:0000313" key="3">
    <source>
        <dbReference type="Proteomes" id="UP000652681"/>
    </source>
</evidence>
<dbReference type="Gene3D" id="3.40.630.30">
    <property type="match status" value="1"/>
</dbReference>
<dbReference type="SUPFAM" id="SSF55729">
    <property type="entry name" value="Acyl-CoA N-acyltransferases (Nat)"/>
    <property type="match status" value="1"/>
</dbReference>
<dbReference type="EMBL" id="JACVEL010000010">
    <property type="protein sequence ID" value="MBC9813422.1"/>
    <property type="molecule type" value="Genomic_DNA"/>
</dbReference>
<gene>
    <name evidence="2" type="ORF">H9Y05_13170</name>
</gene>
<feature type="domain" description="N-acetyltransferase" evidence="1">
    <location>
        <begin position="2"/>
        <end position="157"/>
    </location>
</feature>
<accession>A0A8J6PDQ4</accession>